<dbReference type="SUPFAM" id="SSF57667">
    <property type="entry name" value="beta-beta-alpha zinc fingers"/>
    <property type="match status" value="1"/>
</dbReference>
<dbReference type="InterPro" id="IPR007219">
    <property type="entry name" value="XnlR_reg_dom"/>
</dbReference>
<evidence type="ECO:0000256" key="7">
    <source>
        <dbReference type="PROSITE-ProRule" id="PRU00042"/>
    </source>
</evidence>
<feature type="domain" description="C2H2-type" evidence="8">
    <location>
        <begin position="66"/>
        <end position="94"/>
    </location>
</feature>
<keyword evidence="10" id="KW-1185">Reference proteome</keyword>
<dbReference type="PANTHER" id="PTHR40626">
    <property type="entry name" value="MIP31509P"/>
    <property type="match status" value="1"/>
</dbReference>
<dbReference type="CDD" id="cd12148">
    <property type="entry name" value="fungal_TF_MHR"/>
    <property type="match status" value="1"/>
</dbReference>
<dbReference type="Pfam" id="PF00096">
    <property type="entry name" value="zf-C2H2"/>
    <property type="match status" value="1"/>
</dbReference>
<evidence type="ECO:0000259" key="8">
    <source>
        <dbReference type="PROSITE" id="PS50157"/>
    </source>
</evidence>
<dbReference type="GeneID" id="63781078"/>
<protein>
    <recommendedName>
        <fullName evidence="8">C2H2-type domain-containing protein</fullName>
    </recommendedName>
</protein>
<keyword evidence="5" id="KW-0862">Zinc</keyword>
<dbReference type="GO" id="GO:0000785">
    <property type="term" value="C:chromatin"/>
    <property type="evidence" value="ECO:0007669"/>
    <property type="project" value="TreeGrafter"/>
</dbReference>
<dbReference type="STRING" id="1141098.A0A1Y2EEE2"/>
<keyword evidence="3" id="KW-0677">Repeat</keyword>
<feature type="domain" description="C2H2-type" evidence="8">
    <location>
        <begin position="19"/>
        <end position="48"/>
    </location>
</feature>
<proteinExistence type="predicted"/>
<dbReference type="InterPro" id="IPR051059">
    <property type="entry name" value="VerF-like"/>
</dbReference>
<gene>
    <name evidence="9" type="ORF">BCR38DRAFT_502903</name>
</gene>
<dbReference type="OrthoDB" id="654211at2759"/>
<evidence type="ECO:0000256" key="6">
    <source>
        <dbReference type="ARBA" id="ARBA00023242"/>
    </source>
</evidence>
<dbReference type="PROSITE" id="PS50157">
    <property type="entry name" value="ZINC_FINGER_C2H2_2"/>
    <property type="match status" value="2"/>
</dbReference>
<dbReference type="Pfam" id="PF04082">
    <property type="entry name" value="Fungal_trans"/>
    <property type="match status" value="1"/>
</dbReference>
<dbReference type="GO" id="GO:0005634">
    <property type="term" value="C:nucleus"/>
    <property type="evidence" value="ECO:0007669"/>
    <property type="project" value="UniProtKB-SubCell"/>
</dbReference>
<dbReference type="InParanoid" id="A0A1Y2EEE2"/>
<dbReference type="Proteomes" id="UP000193689">
    <property type="component" value="Unassembled WGS sequence"/>
</dbReference>
<dbReference type="AlphaFoldDB" id="A0A1Y2EEE2"/>
<keyword evidence="4 7" id="KW-0863">Zinc-finger</keyword>
<name>A0A1Y2EEE2_9PEZI</name>
<keyword evidence="2" id="KW-0479">Metal-binding</keyword>
<dbReference type="RefSeq" id="XP_040719891.1">
    <property type="nucleotide sequence ID" value="XM_040864866.1"/>
</dbReference>
<dbReference type="Gene3D" id="3.30.160.60">
    <property type="entry name" value="Classic Zinc Finger"/>
    <property type="match status" value="2"/>
</dbReference>
<evidence type="ECO:0000256" key="2">
    <source>
        <dbReference type="ARBA" id="ARBA00022723"/>
    </source>
</evidence>
<evidence type="ECO:0000313" key="9">
    <source>
        <dbReference type="EMBL" id="ORY69941.1"/>
    </source>
</evidence>
<dbReference type="PANTHER" id="PTHR40626:SF10">
    <property type="entry name" value="C2H2-TYPE DOMAIN-CONTAINING PROTEIN"/>
    <property type="match status" value="1"/>
</dbReference>
<sequence>MQRAGTRIRHGGAFGGPQRACPHCGRTFKRSEHLERHIRTRIDTNEKGCSGHPYPSSFFYTKEKPFICHCGAAFTRRDLLTRHQRIQLHQYSSEGLADVSSEQSQQIGGEADMAAAAAAASLSGMSMTPWDNQPRLPSNLYLHGQDPVEVEQHREAAMQPFQQPLLSHDFFDPSPGVIGVDHFREFAAFLDGVGLPAEWSPYFQKPEPEPENSLIDPELRESRATSVAAAGRSGRAGTPFNYWLPSAPGEDRLAEANCDTRIHDIKIEAPQPLRVTEDQRFRLATQLDSFRNVVDPDFRLPSRHTLTRYITSYFQGFHLHLPFIHQQTWRIVDTPLELVLAAATMGAQYCFEHRNSERLFQAAKAILLERLVHETGNGRLGPKTSAALNLHNNPSLVVSLSSASDRDRGPWEPIDSIRAMVILMGFATWEPREHFVAEAFSLSSLLVQVLRDVGLDEDAGTENVAEFTIPQVDWLAWVRRESIRRSKLIAFTFLHIHSVAYNVYPVLRSNEVRLRLPCSTGEWKAPTASQWQLARRDTCKEQLNFQDALSLLLKHSNGTATLDPIPTPLGNYVLLHGLLQRIHIVRDLSLPIIDQSASLPAEEVNKLERALRSWTSGWQQAPESSLDPNNDNGPIPFTSSSLLGLAYVRIYLNLGPYRQLETRDPSRIARALCRSPKVERSDGVISALLYAAHALSIPVRLGVDRVARSQAFFWSVRHSLSGFECAVLLSKWLNSLKDSVNVVPLTDSEDRILHWVRCIVEEAYAVVDFEEDELDVQSDPAGLSQKVLKIWAHFFKSNTQWPFINMIGLSLERYRDLLLRGTG</sequence>
<dbReference type="GO" id="GO:0000978">
    <property type="term" value="F:RNA polymerase II cis-regulatory region sequence-specific DNA binding"/>
    <property type="evidence" value="ECO:0007669"/>
    <property type="project" value="InterPro"/>
</dbReference>
<dbReference type="InterPro" id="IPR036236">
    <property type="entry name" value="Znf_C2H2_sf"/>
</dbReference>
<evidence type="ECO:0000256" key="3">
    <source>
        <dbReference type="ARBA" id="ARBA00022737"/>
    </source>
</evidence>
<dbReference type="InterPro" id="IPR013087">
    <property type="entry name" value="Znf_C2H2_type"/>
</dbReference>
<comment type="subcellular location">
    <subcellularLocation>
        <location evidence="1">Nucleus</location>
    </subcellularLocation>
</comment>
<dbReference type="GO" id="GO:0000981">
    <property type="term" value="F:DNA-binding transcription factor activity, RNA polymerase II-specific"/>
    <property type="evidence" value="ECO:0007669"/>
    <property type="project" value="InterPro"/>
</dbReference>
<dbReference type="GO" id="GO:0008270">
    <property type="term" value="F:zinc ion binding"/>
    <property type="evidence" value="ECO:0007669"/>
    <property type="project" value="UniProtKB-KW"/>
</dbReference>
<comment type="caution">
    <text evidence="9">The sequence shown here is derived from an EMBL/GenBank/DDBJ whole genome shotgun (WGS) entry which is preliminary data.</text>
</comment>
<reference evidence="9 10" key="1">
    <citation type="submission" date="2016-07" db="EMBL/GenBank/DDBJ databases">
        <title>Pervasive Adenine N6-methylation of Active Genes in Fungi.</title>
        <authorList>
            <consortium name="DOE Joint Genome Institute"/>
            <person name="Mondo S.J."/>
            <person name="Dannebaum R.O."/>
            <person name="Kuo R.C."/>
            <person name="Labutti K."/>
            <person name="Haridas S."/>
            <person name="Kuo A."/>
            <person name="Salamov A."/>
            <person name="Ahrendt S.R."/>
            <person name="Lipzen A."/>
            <person name="Sullivan W."/>
            <person name="Andreopoulos W.B."/>
            <person name="Clum A."/>
            <person name="Lindquist E."/>
            <person name="Daum C."/>
            <person name="Ramamoorthy G.K."/>
            <person name="Gryganskyi A."/>
            <person name="Culley D."/>
            <person name="Magnuson J.K."/>
            <person name="James T.Y."/>
            <person name="O'Malley M.A."/>
            <person name="Stajich J.E."/>
            <person name="Spatafora J.W."/>
            <person name="Visel A."/>
            <person name="Grigoriev I.V."/>
        </authorList>
    </citation>
    <scope>NUCLEOTIDE SEQUENCE [LARGE SCALE GENOMIC DNA]</scope>
    <source>
        <strain evidence="9 10">CBS 129021</strain>
    </source>
</reference>
<organism evidence="9 10">
    <name type="scientific">Pseudomassariella vexata</name>
    <dbReference type="NCBI Taxonomy" id="1141098"/>
    <lineage>
        <taxon>Eukaryota</taxon>
        <taxon>Fungi</taxon>
        <taxon>Dikarya</taxon>
        <taxon>Ascomycota</taxon>
        <taxon>Pezizomycotina</taxon>
        <taxon>Sordariomycetes</taxon>
        <taxon>Xylariomycetidae</taxon>
        <taxon>Amphisphaeriales</taxon>
        <taxon>Pseudomassariaceae</taxon>
        <taxon>Pseudomassariella</taxon>
    </lineage>
</organism>
<dbReference type="GO" id="GO:0006351">
    <property type="term" value="P:DNA-templated transcription"/>
    <property type="evidence" value="ECO:0007669"/>
    <property type="project" value="InterPro"/>
</dbReference>
<accession>A0A1Y2EEE2</accession>
<dbReference type="EMBL" id="MCFJ01000002">
    <property type="protein sequence ID" value="ORY69941.1"/>
    <property type="molecule type" value="Genomic_DNA"/>
</dbReference>
<evidence type="ECO:0000313" key="10">
    <source>
        <dbReference type="Proteomes" id="UP000193689"/>
    </source>
</evidence>
<evidence type="ECO:0000256" key="4">
    <source>
        <dbReference type="ARBA" id="ARBA00022771"/>
    </source>
</evidence>
<keyword evidence="6" id="KW-0539">Nucleus</keyword>
<evidence type="ECO:0000256" key="1">
    <source>
        <dbReference type="ARBA" id="ARBA00004123"/>
    </source>
</evidence>
<evidence type="ECO:0000256" key="5">
    <source>
        <dbReference type="ARBA" id="ARBA00022833"/>
    </source>
</evidence>